<feature type="compositionally biased region" description="Basic and acidic residues" evidence="1">
    <location>
        <begin position="66"/>
        <end position="95"/>
    </location>
</feature>
<feature type="compositionally biased region" description="Basic and acidic residues" evidence="1">
    <location>
        <begin position="718"/>
        <end position="732"/>
    </location>
</feature>
<sequence>DVAECIWELDGHDVQLELQQAPLQPAVLLVVDGPLKQPLSDYLSRTEANAFYDSRGIARTSALHHVPKEPQDDIRRRERERLSPGGHADRQDAGGAAIREKAADYTRGGQLVPVELQRAYRPTGNGEDGDDAQRELPPDLRRHGQRPLATCGPGPGRAAAVGRQDGVRLAPGPPAAKQVRLVGVTTPAPAATARVAVACTACKPRAPRGPRRAAMARAAAAAEGGRQRGGLRPPRRWLAAAVAAGCWRPGGCKPMALQAHVKRDLVASLASSLDAAATHLLWFMGMEEADSGGRKFPDLFRRYELNLTDGSWVEDCAVDATNTTESMEYCVYRKLEGIRALCSATRALPKEHHGALQAALKALGRQQENIPGLSLRRDPMPDPTGEGKRGDAEAFVFTDAAGTGRKVLSPTVHATAMATVARCELALGSQVATPWEEEEEEVEVLPQKTLTHHMLGIVWETLSFAAAQLPTDRHKEIRAAEKVVSTVEKTVRKQFQRKKDRLWAYSAASATAFRLNTSKVTGKIESLQKLARAHADRFRDQVLPSINASEMCTCGPVTGLAPLATLLQDPRLAMLVIELVTKDPTDIRLFQVPQDFAAQEGAQLGSLARAPEPRRLRGAFGRHPRQLHMEGRPMSMRVDDTATCLAAVAAALSMVEGMPGVEDADLPQESCPPPPRRAPRGPRASCPASGAPRASSEWPRACAVRRPRPRRPAGRRPRLAEGARRRERCGEL</sequence>
<keyword evidence="3" id="KW-1185">Reference proteome</keyword>
<feature type="region of interest" description="Disordered" evidence="1">
    <location>
        <begin position="120"/>
        <end position="157"/>
    </location>
</feature>
<proteinExistence type="predicted"/>
<feature type="compositionally biased region" description="Basic and acidic residues" evidence="1">
    <location>
        <begin position="131"/>
        <end position="142"/>
    </location>
</feature>
<evidence type="ECO:0000313" key="3">
    <source>
        <dbReference type="Proteomes" id="UP001189429"/>
    </source>
</evidence>
<evidence type="ECO:0000256" key="1">
    <source>
        <dbReference type="SAM" id="MobiDB-lite"/>
    </source>
</evidence>
<name>A0ABN9SEC6_9DINO</name>
<accession>A0ABN9SEC6</accession>
<reference evidence="2" key="1">
    <citation type="submission" date="2023-10" db="EMBL/GenBank/DDBJ databases">
        <authorList>
            <person name="Chen Y."/>
            <person name="Shah S."/>
            <person name="Dougan E. K."/>
            <person name="Thang M."/>
            <person name="Chan C."/>
        </authorList>
    </citation>
    <scope>NUCLEOTIDE SEQUENCE [LARGE SCALE GENOMIC DNA]</scope>
</reference>
<comment type="caution">
    <text evidence="2">The sequence shown here is derived from an EMBL/GenBank/DDBJ whole genome shotgun (WGS) entry which is preliminary data.</text>
</comment>
<feature type="region of interest" description="Disordered" evidence="1">
    <location>
        <begin position="660"/>
        <end position="732"/>
    </location>
</feature>
<protein>
    <submittedName>
        <fullName evidence="2">Uncharacterized protein</fullName>
    </submittedName>
</protein>
<evidence type="ECO:0000313" key="2">
    <source>
        <dbReference type="EMBL" id="CAK0830400.1"/>
    </source>
</evidence>
<feature type="region of interest" description="Disordered" evidence="1">
    <location>
        <begin position="63"/>
        <end position="95"/>
    </location>
</feature>
<organism evidence="2 3">
    <name type="scientific">Prorocentrum cordatum</name>
    <dbReference type="NCBI Taxonomy" id="2364126"/>
    <lineage>
        <taxon>Eukaryota</taxon>
        <taxon>Sar</taxon>
        <taxon>Alveolata</taxon>
        <taxon>Dinophyceae</taxon>
        <taxon>Prorocentrales</taxon>
        <taxon>Prorocentraceae</taxon>
        <taxon>Prorocentrum</taxon>
    </lineage>
</organism>
<dbReference type="EMBL" id="CAUYUJ010010868">
    <property type="protein sequence ID" value="CAK0830400.1"/>
    <property type="molecule type" value="Genomic_DNA"/>
</dbReference>
<feature type="compositionally biased region" description="Basic residues" evidence="1">
    <location>
        <begin position="703"/>
        <end position="717"/>
    </location>
</feature>
<feature type="non-terminal residue" evidence="2">
    <location>
        <position position="1"/>
    </location>
</feature>
<gene>
    <name evidence="2" type="ORF">PCOR1329_LOCUS29053</name>
</gene>
<dbReference type="Proteomes" id="UP001189429">
    <property type="component" value="Unassembled WGS sequence"/>
</dbReference>